<name>A0A0F9R2U5_9ZZZZ</name>
<protein>
    <recommendedName>
        <fullName evidence="2">PepSY domain-containing protein</fullName>
    </recommendedName>
</protein>
<reference evidence="1" key="1">
    <citation type="journal article" date="2015" name="Nature">
        <title>Complex archaea that bridge the gap between prokaryotes and eukaryotes.</title>
        <authorList>
            <person name="Spang A."/>
            <person name="Saw J.H."/>
            <person name="Jorgensen S.L."/>
            <person name="Zaremba-Niedzwiedzka K."/>
            <person name="Martijn J."/>
            <person name="Lind A.E."/>
            <person name="van Eijk R."/>
            <person name="Schleper C."/>
            <person name="Guy L."/>
            <person name="Ettema T.J."/>
        </authorList>
    </citation>
    <scope>NUCLEOTIDE SEQUENCE</scope>
</reference>
<dbReference type="EMBL" id="LAZR01001185">
    <property type="protein sequence ID" value="KKN49089.1"/>
    <property type="molecule type" value="Genomic_DNA"/>
</dbReference>
<organism evidence="1">
    <name type="scientific">marine sediment metagenome</name>
    <dbReference type="NCBI Taxonomy" id="412755"/>
    <lineage>
        <taxon>unclassified sequences</taxon>
        <taxon>metagenomes</taxon>
        <taxon>ecological metagenomes</taxon>
    </lineage>
</organism>
<evidence type="ECO:0008006" key="2">
    <source>
        <dbReference type="Google" id="ProtNLM"/>
    </source>
</evidence>
<comment type="caution">
    <text evidence="1">The sequence shown here is derived from an EMBL/GenBank/DDBJ whole genome shotgun (WGS) entry which is preliminary data.</text>
</comment>
<proteinExistence type="predicted"/>
<evidence type="ECO:0000313" key="1">
    <source>
        <dbReference type="EMBL" id="KKN49089.1"/>
    </source>
</evidence>
<sequence length="196" mass="22620">MCLALLFGRLNTFKQEHTYMKHFFLSALFFFSGLCHASSSAIFDKLNNANEPSPQSILKNIETEYLNTAVIVEFELEFEKGQTTYEVTLYEQKHNRFIELLVDVKGKLIELEYAPPELDEDDEVAAAKLMRKKDYRMYQLVESLDSTQTQYLIEAQLEQDMGVTYMVATFVSLKGRHKKAIDLATGKNLPLLRWGN</sequence>
<dbReference type="AlphaFoldDB" id="A0A0F9R2U5"/>
<gene>
    <name evidence="1" type="ORF">LCGC14_0646250</name>
</gene>
<accession>A0A0F9R2U5</accession>